<dbReference type="AlphaFoldDB" id="A0A1M5UD56"/>
<reference evidence="2 3" key="1">
    <citation type="submission" date="2016-11" db="EMBL/GenBank/DDBJ databases">
        <authorList>
            <person name="Jaros S."/>
            <person name="Januszkiewicz K."/>
            <person name="Wedrychowicz H."/>
        </authorList>
    </citation>
    <scope>NUCLEOTIDE SEQUENCE [LARGE SCALE GENOMIC DNA]</scope>
    <source>
        <strain evidence="2 3">GAS242</strain>
    </source>
</reference>
<evidence type="ECO:0000313" key="2">
    <source>
        <dbReference type="EMBL" id="SHH60897.1"/>
    </source>
</evidence>
<protein>
    <submittedName>
        <fullName evidence="2">Uncharacterized protein</fullName>
    </submittedName>
</protein>
<feature type="region of interest" description="Disordered" evidence="1">
    <location>
        <begin position="1"/>
        <end position="60"/>
    </location>
</feature>
<dbReference type="RefSeq" id="WP_079571695.1">
    <property type="nucleotide sequence ID" value="NZ_LT670818.1"/>
</dbReference>
<name>A0A1M5UD56_9BRAD</name>
<dbReference type="EMBL" id="LT670818">
    <property type="protein sequence ID" value="SHH60897.1"/>
    <property type="molecule type" value="Genomic_DNA"/>
</dbReference>
<gene>
    <name evidence="2" type="ORF">SAMN05444169_8329</name>
</gene>
<accession>A0A1M5UD56</accession>
<sequence>MSISSISSSPPPVQIKAPEASEPKGPGVKVDGDGDDASASQQTVQAPLPPGQGTRVDQIA</sequence>
<evidence type="ECO:0000256" key="1">
    <source>
        <dbReference type="SAM" id="MobiDB-lite"/>
    </source>
</evidence>
<organism evidence="2 3">
    <name type="scientific">Bradyrhizobium erythrophlei</name>
    <dbReference type="NCBI Taxonomy" id="1437360"/>
    <lineage>
        <taxon>Bacteria</taxon>
        <taxon>Pseudomonadati</taxon>
        <taxon>Pseudomonadota</taxon>
        <taxon>Alphaproteobacteria</taxon>
        <taxon>Hyphomicrobiales</taxon>
        <taxon>Nitrobacteraceae</taxon>
        <taxon>Bradyrhizobium</taxon>
    </lineage>
</organism>
<evidence type="ECO:0000313" key="3">
    <source>
        <dbReference type="Proteomes" id="UP000190675"/>
    </source>
</evidence>
<dbReference type="Proteomes" id="UP000190675">
    <property type="component" value="Chromosome I"/>
</dbReference>
<proteinExistence type="predicted"/>